<reference evidence="1" key="2">
    <citation type="submission" date="2020-11" db="EMBL/GenBank/DDBJ databases">
        <authorList>
            <person name="McCartney M.A."/>
            <person name="Auch B."/>
            <person name="Kono T."/>
            <person name="Mallez S."/>
            <person name="Becker A."/>
            <person name="Gohl D.M."/>
            <person name="Silverstein K.A.T."/>
            <person name="Koren S."/>
            <person name="Bechman K.B."/>
            <person name="Herman A."/>
            <person name="Abrahante J.E."/>
            <person name="Garbe J."/>
        </authorList>
    </citation>
    <scope>NUCLEOTIDE SEQUENCE</scope>
    <source>
        <strain evidence="1">Duluth1</strain>
        <tissue evidence="1">Whole animal</tissue>
    </source>
</reference>
<accession>A0A9D4EHD1</accession>
<organism evidence="1 2">
    <name type="scientific">Dreissena polymorpha</name>
    <name type="common">Zebra mussel</name>
    <name type="synonym">Mytilus polymorpha</name>
    <dbReference type="NCBI Taxonomy" id="45954"/>
    <lineage>
        <taxon>Eukaryota</taxon>
        <taxon>Metazoa</taxon>
        <taxon>Spiralia</taxon>
        <taxon>Lophotrochozoa</taxon>
        <taxon>Mollusca</taxon>
        <taxon>Bivalvia</taxon>
        <taxon>Autobranchia</taxon>
        <taxon>Heteroconchia</taxon>
        <taxon>Euheterodonta</taxon>
        <taxon>Imparidentia</taxon>
        <taxon>Neoheterodontei</taxon>
        <taxon>Myida</taxon>
        <taxon>Dreissenoidea</taxon>
        <taxon>Dreissenidae</taxon>
        <taxon>Dreissena</taxon>
    </lineage>
</organism>
<keyword evidence="2" id="KW-1185">Reference proteome</keyword>
<evidence type="ECO:0000313" key="2">
    <source>
        <dbReference type="Proteomes" id="UP000828390"/>
    </source>
</evidence>
<dbReference type="EMBL" id="JAIWYP010000009">
    <property type="protein sequence ID" value="KAH3778140.1"/>
    <property type="molecule type" value="Genomic_DNA"/>
</dbReference>
<comment type="caution">
    <text evidence="1">The sequence shown here is derived from an EMBL/GenBank/DDBJ whole genome shotgun (WGS) entry which is preliminary data.</text>
</comment>
<gene>
    <name evidence="1" type="ORF">DPMN_179593</name>
</gene>
<proteinExistence type="predicted"/>
<evidence type="ECO:0000313" key="1">
    <source>
        <dbReference type="EMBL" id="KAH3778140.1"/>
    </source>
</evidence>
<name>A0A9D4EHD1_DREPO</name>
<sequence length="116" mass="13509">MTSSPWSRNSTRTPWRPMSHCARSWTTLWAVCRRTWPRCRPRQLRRSASLTRCCNRTRDCRARSANWSLSSASSTRRRPACGSLNGVTRSWRSRCTSLRTRGVSWRTRFSAADART</sequence>
<dbReference type="Proteomes" id="UP000828390">
    <property type="component" value="Unassembled WGS sequence"/>
</dbReference>
<reference evidence="1" key="1">
    <citation type="journal article" date="2019" name="bioRxiv">
        <title>The Genome of the Zebra Mussel, Dreissena polymorpha: A Resource for Invasive Species Research.</title>
        <authorList>
            <person name="McCartney M.A."/>
            <person name="Auch B."/>
            <person name="Kono T."/>
            <person name="Mallez S."/>
            <person name="Zhang Y."/>
            <person name="Obille A."/>
            <person name="Becker A."/>
            <person name="Abrahante J.E."/>
            <person name="Garbe J."/>
            <person name="Badalamenti J.P."/>
            <person name="Herman A."/>
            <person name="Mangelson H."/>
            <person name="Liachko I."/>
            <person name="Sullivan S."/>
            <person name="Sone E.D."/>
            <person name="Koren S."/>
            <person name="Silverstein K.A.T."/>
            <person name="Beckman K.B."/>
            <person name="Gohl D.M."/>
        </authorList>
    </citation>
    <scope>NUCLEOTIDE SEQUENCE</scope>
    <source>
        <strain evidence="1">Duluth1</strain>
        <tissue evidence="1">Whole animal</tissue>
    </source>
</reference>
<dbReference type="AlphaFoldDB" id="A0A9D4EHD1"/>
<protein>
    <submittedName>
        <fullName evidence="1">Uncharacterized protein</fullName>
    </submittedName>
</protein>